<keyword evidence="1" id="KW-0732">Signal</keyword>
<dbReference type="PIRSF" id="PIRSF028846">
    <property type="entry name" value="UCP028846"/>
    <property type="match status" value="1"/>
</dbReference>
<evidence type="ECO:0000256" key="1">
    <source>
        <dbReference type="SAM" id="SignalP"/>
    </source>
</evidence>
<comment type="caution">
    <text evidence="2">The sequence shown here is derived from an EMBL/GenBank/DDBJ whole genome shotgun (WGS) entry which is preliminary data.</text>
</comment>
<dbReference type="InterPro" id="IPR008928">
    <property type="entry name" value="6-hairpin_glycosidase_sf"/>
</dbReference>
<dbReference type="PANTHER" id="PTHR31047:SF0">
    <property type="entry name" value="MEIOTICALLY UP-REGULATED GENE 157 PROTEIN"/>
    <property type="match status" value="1"/>
</dbReference>
<feature type="signal peptide" evidence="1">
    <location>
        <begin position="1"/>
        <end position="15"/>
    </location>
</feature>
<evidence type="ECO:0000313" key="3">
    <source>
        <dbReference type="Proteomes" id="UP001165060"/>
    </source>
</evidence>
<dbReference type="SMART" id="SM01149">
    <property type="entry name" value="DUF1237"/>
    <property type="match status" value="1"/>
</dbReference>
<sequence>MRLLLALLLAAPALSLPVAVPASRPAYADRTFHSPSVDSFIDSLSKQFLDPDMATLFANTFPNTLDTTVADPDSGFIITGDIDAMWLRDSCNQVQPYLPFLAEDPALDTLLVNLVDRMARSVLIDPFANAFNPDDSKPGDHADDVVTPEMTNGVFESKYELDSLAAFLKLSRGVYENSPTLFKGAGDYGNWAKAVGVAVDTIKNQQQSTAEEMANGGQEYTFSRTTDTASDTLMQSGNGVPAARTGMSKCAFRGSDDATTFPFHVPANAMAVVELRNVASMIEDLGNKDDLPLASDMAELADEIDAGIEKFGKITHSITKEVVYAYEVDGFGNAIFMDDANIPSLLSLPYLGYLDASDDVYQATRRAVLARDSNPFYFSGSAGAGVGGPHQGYGMVWPMAIAVQALTSTDRSEVQACLDSLVTATAGYGFMHESFNMDDAATFTRPWFAWANSLFAEVVIKISEDYPDMIFSDPPIELEAGAVKTIYINRHGEKKWR</sequence>
<keyword evidence="3" id="KW-1185">Reference proteome</keyword>
<proteinExistence type="predicted"/>
<dbReference type="InterPro" id="IPR008313">
    <property type="entry name" value="GH125"/>
</dbReference>
<dbReference type="Proteomes" id="UP001165060">
    <property type="component" value="Unassembled WGS sequence"/>
</dbReference>
<evidence type="ECO:0008006" key="4">
    <source>
        <dbReference type="Google" id="ProtNLM"/>
    </source>
</evidence>
<dbReference type="Gene3D" id="1.50.10.10">
    <property type="match status" value="1"/>
</dbReference>
<feature type="chain" id="PRO_5046497405" description="DUF1237 domain-containing protein" evidence="1">
    <location>
        <begin position="16"/>
        <end position="497"/>
    </location>
</feature>
<dbReference type="InterPro" id="IPR012341">
    <property type="entry name" value="6hp_glycosidase-like_sf"/>
</dbReference>
<gene>
    <name evidence="2" type="ORF">TeGR_g10180</name>
</gene>
<name>A0ABQ6MTT9_9STRA</name>
<organism evidence="2 3">
    <name type="scientific">Tetraparma gracilis</name>
    <dbReference type="NCBI Taxonomy" id="2962635"/>
    <lineage>
        <taxon>Eukaryota</taxon>
        <taxon>Sar</taxon>
        <taxon>Stramenopiles</taxon>
        <taxon>Ochrophyta</taxon>
        <taxon>Bolidophyceae</taxon>
        <taxon>Parmales</taxon>
        <taxon>Triparmaceae</taxon>
        <taxon>Tetraparma</taxon>
    </lineage>
</organism>
<dbReference type="Pfam" id="PF06824">
    <property type="entry name" value="Glyco_hydro_125"/>
    <property type="match status" value="1"/>
</dbReference>
<protein>
    <recommendedName>
        <fullName evidence="4">DUF1237 domain-containing protein</fullName>
    </recommendedName>
</protein>
<reference evidence="2 3" key="1">
    <citation type="journal article" date="2023" name="Commun. Biol.">
        <title>Genome analysis of Parmales, the sister group of diatoms, reveals the evolutionary specialization of diatoms from phago-mixotrophs to photoautotrophs.</title>
        <authorList>
            <person name="Ban H."/>
            <person name="Sato S."/>
            <person name="Yoshikawa S."/>
            <person name="Yamada K."/>
            <person name="Nakamura Y."/>
            <person name="Ichinomiya M."/>
            <person name="Sato N."/>
            <person name="Blanc-Mathieu R."/>
            <person name="Endo H."/>
            <person name="Kuwata A."/>
            <person name="Ogata H."/>
        </authorList>
    </citation>
    <scope>NUCLEOTIDE SEQUENCE [LARGE SCALE GENOMIC DNA]</scope>
</reference>
<dbReference type="PANTHER" id="PTHR31047">
    <property type="entry name" value="MEIOTICALLY UP-REGULATED GENE 157 PROTEIN"/>
    <property type="match status" value="1"/>
</dbReference>
<evidence type="ECO:0000313" key="2">
    <source>
        <dbReference type="EMBL" id="GMI33264.1"/>
    </source>
</evidence>
<accession>A0ABQ6MTT9</accession>
<dbReference type="SUPFAM" id="SSF48208">
    <property type="entry name" value="Six-hairpin glycosidases"/>
    <property type="match status" value="1"/>
</dbReference>
<dbReference type="EMBL" id="BRYB01004556">
    <property type="protein sequence ID" value="GMI33264.1"/>
    <property type="molecule type" value="Genomic_DNA"/>
</dbReference>